<accession>A0A7I3Z050</accession>
<protein>
    <recommendedName>
        <fullName evidence="2">Retroviral polymerase SH3-like domain-containing protein</fullName>
    </recommendedName>
</protein>
<name>A0A7I3Z050_PHYPA</name>
<evidence type="ECO:0000256" key="1">
    <source>
        <dbReference type="SAM" id="MobiDB-lite"/>
    </source>
</evidence>
<dbReference type="InParanoid" id="A0A7I3Z050"/>
<evidence type="ECO:0000313" key="4">
    <source>
        <dbReference type="Proteomes" id="UP000006727"/>
    </source>
</evidence>
<proteinExistence type="predicted"/>
<dbReference type="EMBL" id="ABEU02000009">
    <property type="status" value="NOT_ANNOTATED_CDS"/>
    <property type="molecule type" value="Genomic_DNA"/>
</dbReference>
<dbReference type="Pfam" id="PF25597">
    <property type="entry name" value="SH3_retrovirus"/>
    <property type="match status" value="1"/>
</dbReference>
<feature type="compositionally biased region" description="Polar residues" evidence="1">
    <location>
        <begin position="92"/>
        <end position="112"/>
    </location>
</feature>
<reference evidence="3 4" key="2">
    <citation type="journal article" date="2018" name="Plant J.">
        <title>The Physcomitrella patens chromosome-scale assembly reveals moss genome structure and evolution.</title>
        <authorList>
            <person name="Lang D."/>
            <person name="Ullrich K.K."/>
            <person name="Murat F."/>
            <person name="Fuchs J."/>
            <person name="Jenkins J."/>
            <person name="Haas F.B."/>
            <person name="Piednoel M."/>
            <person name="Gundlach H."/>
            <person name="Van Bel M."/>
            <person name="Meyberg R."/>
            <person name="Vives C."/>
            <person name="Morata J."/>
            <person name="Symeonidi A."/>
            <person name="Hiss M."/>
            <person name="Muchero W."/>
            <person name="Kamisugi Y."/>
            <person name="Saleh O."/>
            <person name="Blanc G."/>
            <person name="Decker E.L."/>
            <person name="van Gessel N."/>
            <person name="Grimwood J."/>
            <person name="Hayes R.D."/>
            <person name="Graham S.W."/>
            <person name="Gunter L.E."/>
            <person name="McDaniel S.F."/>
            <person name="Hoernstein S.N.W."/>
            <person name="Larsson A."/>
            <person name="Li F.W."/>
            <person name="Perroud P.F."/>
            <person name="Phillips J."/>
            <person name="Ranjan P."/>
            <person name="Rokshar D.S."/>
            <person name="Rothfels C.J."/>
            <person name="Schneider L."/>
            <person name="Shu S."/>
            <person name="Stevenson D.W."/>
            <person name="Thummler F."/>
            <person name="Tillich M."/>
            <person name="Villarreal Aguilar J.C."/>
            <person name="Widiez T."/>
            <person name="Wong G.K."/>
            <person name="Wymore A."/>
            <person name="Zhang Y."/>
            <person name="Zimmer A.D."/>
            <person name="Quatrano R.S."/>
            <person name="Mayer K.F.X."/>
            <person name="Goodstein D."/>
            <person name="Casacuberta J.M."/>
            <person name="Vandepoele K."/>
            <person name="Reski R."/>
            <person name="Cuming A.C."/>
            <person name="Tuskan G.A."/>
            <person name="Maumus F."/>
            <person name="Salse J."/>
            <person name="Schmutz J."/>
            <person name="Rensing S.A."/>
        </authorList>
    </citation>
    <scope>NUCLEOTIDE SEQUENCE [LARGE SCALE GENOMIC DNA]</scope>
    <source>
        <strain evidence="3 4">cv. Gransden 2004</strain>
    </source>
</reference>
<evidence type="ECO:0000259" key="2">
    <source>
        <dbReference type="Pfam" id="PF25597"/>
    </source>
</evidence>
<feature type="domain" description="Retroviral polymerase SH3-like" evidence="2">
    <location>
        <begin position="13"/>
        <end position="69"/>
    </location>
</feature>
<dbReference type="Gramene" id="Pp3c9_20440V3.2">
    <property type="protein sequence ID" value="PAC:32912835.CDS.1"/>
    <property type="gene ID" value="Pp3c9_20440"/>
</dbReference>
<dbReference type="InterPro" id="IPR057670">
    <property type="entry name" value="SH3_retrovirus"/>
</dbReference>
<reference evidence="3 4" key="1">
    <citation type="journal article" date="2008" name="Science">
        <title>The Physcomitrella genome reveals evolutionary insights into the conquest of land by plants.</title>
        <authorList>
            <person name="Rensing S."/>
            <person name="Lang D."/>
            <person name="Zimmer A."/>
            <person name="Terry A."/>
            <person name="Salamov A."/>
            <person name="Shapiro H."/>
            <person name="Nishiyama T."/>
            <person name="Perroud P.-F."/>
            <person name="Lindquist E."/>
            <person name="Kamisugi Y."/>
            <person name="Tanahashi T."/>
            <person name="Sakakibara K."/>
            <person name="Fujita T."/>
            <person name="Oishi K."/>
            <person name="Shin-I T."/>
            <person name="Kuroki Y."/>
            <person name="Toyoda A."/>
            <person name="Suzuki Y."/>
            <person name="Hashimoto A."/>
            <person name="Yamaguchi K."/>
            <person name="Sugano A."/>
            <person name="Kohara Y."/>
            <person name="Fujiyama A."/>
            <person name="Anterola A."/>
            <person name="Aoki S."/>
            <person name="Ashton N."/>
            <person name="Barbazuk W.B."/>
            <person name="Barker E."/>
            <person name="Bennetzen J."/>
            <person name="Bezanilla M."/>
            <person name="Blankenship R."/>
            <person name="Cho S.H."/>
            <person name="Dutcher S."/>
            <person name="Estelle M."/>
            <person name="Fawcett J.A."/>
            <person name="Gundlach H."/>
            <person name="Hanada K."/>
            <person name="Heyl A."/>
            <person name="Hicks K.A."/>
            <person name="Hugh J."/>
            <person name="Lohr M."/>
            <person name="Mayer K."/>
            <person name="Melkozernov A."/>
            <person name="Murata T."/>
            <person name="Nelson D."/>
            <person name="Pils B."/>
            <person name="Prigge M."/>
            <person name="Reiss B."/>
            <person name="Renner T."/>
            <person name="Rombauts S."/>
            <person name="Rushton P."/>
            <person name="Sanderfoot A."/>
            <person name="Schween G."/>
            <person name="Shiu S.-H."/>
            <person name="Stueber K."/>
            <person name="Theodoulou F.L."/>
            <person name="Tu H."/>
            <person name="Van de Peer Y."/>
            <person name="Verrier P.J."/>
            <person name="Waters E."/>
            <person name="Wood A."/>
            <person name="Yang L."/>
            <person name="Cove D."/>
            <person name="Cuming A."/>
            <person name="Hasebe M."/>
            <person name="Lucas S."/>
            <person name="Mishler D.B."/>
            <person name="Reski R."/>
            <person name="Grigoriev I."/>
            <person name="Quatrano R.S."/>
            <person name="Boore J.L."/>
        </authorList>
    </citation>
    <scope>NUCLEOTIDE SEQUENCE [LARGE SCALE GENOMIC DNA]</scope>
    <source>
        <strain evidence="3 4">cv. Gransden 2004</strain>
    </source>
</reference>
<evidence type="ECO:0000313" key="3">
    <source>
        <dbReference type="EnsemblPlants" id="PAC:32912835.CDS.1"/>
    </source>
</evidence>
<feature type="region of interest" description="Disordered" evidence="1">
    <location>
        <begin position="84"/>
        <end position="112"/>
    </location>
</feature>
<organism evidence="3 4">
    <name type="scientific">Physcomitrium patens</name>
    <name type="common">Spreading-leaved earth moss</name>
    <name type="synonym">Physcomitrella patens</name>
    <dbReference type="NCBI Taxonomy" id="3218"/>
    <lineage>
        <taxon>Eukaryota</taxon>
        <taxon>Viridiplantae</taxon>
        <taxon>Streptophyta</taxon>
        <taxon>Embryophyta</taxon>
        <taxon>Bryophyta</taxon>
        <taxon>Bryophytina</taxon>
        <taxon>Bryopsida</taxon>
        <taxon>Funariidae</taxon>
        <taxon>Funariales</taxon>
        <taxon>Funariaceae</taxon>
        <taxon>Physcomitrium</taxon>
    </lineage>
</organism>
<dbReference type="Proteomes" id="UP000006727">
    <property type="component" value="Chromosome 9"/>
</dbReference>
<reference evidence="3" key="3">
    <citation type="submission" date="2020-12" db="UniProtKB">
        <authorList>
            <consortium name="EnsemblPlants"/>
        </authorList>
    </citation>
    <scope>IDENTIFICATION</scope>
</reference>
<dbReference type="EnsemblPlants" id="Pp3c9_20440V3.2">
    <property type="protein sequence ID" value="PAC:32912835.CDS.1"/>
    <property type="gene ID" value="Pp3c9_20440"/>
</dbReference>
<dbReference type="AlphaFoldDB" id="A0A7I3Z050"/>
<sequence>MCCNLNYLKVIGCVAFCHIPSKKQNKLEPKSMPTILIRYDENSKTYCCFNLATRKIIISQFVCFDERSCNLETSKTIEPLLDKLPHPINEEPANTENTAPMESNINHKTQLNNEGVTLSKVESKTEVEILPLQSHIEPLTTTSISIVRSSH</sequence>
<keyword evidence="4" id="KW-1185">Reference proteome</keyword>